<keyword evidence="2" id="KW-1185">Reference proteome</keyword>
<sequence>MLRPEDVARTAALIDDGRILRHSCCHSLLCKRIGTDGELGGNEPPGSVKAQLEEYLVTLWTDPGADMNARRLKPLPTSKVSVTEVYSSEVPDIIMFDP</sequence>
<proteinExistence type="predicted"/>
<gene>
    <name evidence="1" type="ORF">ANN_08867</name>
</gene>
<dbReference type="Proteomes" id="UP001148838">
    <property type="component" value="Unassembled WGS sequence"/>
</dbReference>
<evidence type="ECO:0000313" key="1">
    <source>
        <dbReference type="EMBL" id="KAJ4440719.1"/>
    </source>
</evidence>
<dbReference type="EMBL" id="JAJSOF020000017">
    <property type="protein sequence ID" value="KAJ4440719.1"/>
    <property type="molecule type" value="Genomic_DNA"/>
</dbReference>
<evidence type="ECO:0000313" key="2">
    <source>
        <dbReference type="Proteomes" id="UP001148838"/>
    </source>
</evidence>
<accession>A0ABQ8T3T5</accession>
<protein>
    <submittedName>
        <fullName evidence="1">Uncharacterized protein</fullName>
    </submittedName>
</protein>
<reference evidence="1 2" key="1">
    <citation type="journal article" date="2022" name="Allergy">
        <title>Genome assembly and annotation of Periplaneta americana reveal a comprehensive cockroach allergen profile.</title>
        <authorList>
            <person name="Wang L."/>
            <person name="Xiong Q."/>
            <person name="Saelim N."/>
            <person name="Wang L."/>
            <person name="Nong W."/>
            <person name="Wan A.T."/>
            <person name="Shi M."/>
            <person name="Liu X."/>
            <person name="Cao Q."/>
            <person name="Hui J.H.L."/>
            <person name="Sookrung N."/>
            <person name="Leung T.F."/>
            <person name="Tungtrongchitr A."/>
            <person name="Tsui S.K.W."/>
        </authorList>
    </citation>
    <scope>NUCLEOTIDE SEQUENCE [LARGE SCALE GENOMIC DNA]</scope>
    <source>
        <strain evidence="1">PWHHKU_190912</strain>
    </source>
</reference>
<name>A0ABQ8T3T5_PERAM</name>
<comment type="caution">
    <text evidence="1">The sequence shown here is derived from an EMBL/GenBank/DDBJ whole genome shotgun (WGS) entry which is preliminary data.</text>
</comment>
<organism evidence="1 2">
    <name type="scientific">Periplaneta americana</name>
    <name type="common">American cockroach</name>
    <name type="synonym">Blatta americana</name>
    <dbReference type="NCBI Taxonomy" id="6978"/>
    <lineage>
        <taxon>Eukaryota</taxon>
        <taxon>Metazoa</taxon>
        <taxon>Ecdysozoa</taxon>
        <taxon>Arthropoda</taxon>
        <taxon>Hexapoda</taxon>
        <taxon>Insecta</taxon>
        <taxon>Pterygota</taxon>
        <taxon>Neoptera</taxon>
        <taxon>Polyneoptera</taxon>
        <taxon>Dictyoptera</taxon>
        <taxon>Blattodea</taxon>
        <taxon>Blattoidea</taxon>
        <taxon>Blattidae</taxon>
        <taxon>Blattinae</taxon>
        <taxon>Periplaneta</taxon>
    </lineage>
</organism>